<dbReference type="InterPro" id="IPR006827">
    <property type="entry name" value="Lant_deHydtase_N"/>
</dbReference>
<feature type="domain" description="Thiopeptide-type bacteriocin biosynthesis" evidence="2">
    <location>
        <begin position="762"/>
        <end position="1005"/>
    </location>
</feature>
<gene>
    <name evidence="3" type="ORF">GA0070618_2202</name>
</gene>
<dbReference type="Pfam" id="PF04738">
    <property type="entry name" value="Lant_dehydr_N"/>
    <property type="match status" value="1"/>
</dbReference>
<dbReference type="InParanoid" id="A0A1C4WHL4"/>
<dbReference type="OrthoDB" id="1273722at2"/>
<dbReference type="Pfam" id="PF14028">
    <property type="entry name" value="Lant_dehydr_C"/>
    <property type="match status" value="1"/>
</dbReference>
<protein>
    <submittedName>
        <fullName evidence="3">Thiopeptide-type bacteriocin biosynthesis domain-containing protein</fullName>
    </submittedName>
</protein>
<evidence type="ECO:0000313" key="4">
    <source>
        <dbReference type="Proteomes" id="UP000198253"/>
    </source>
</evidence>
<feature type="domain" description="Lantibiotic dehydratase N-terminal" evidence="1">
    <location>
        <begin position="46"/>
        <end position="693"/>
    </location>
</feature>
<organism evidence="3 4">
    <name type="scientific">Micromonospora echinospora</name>
    <name type="common">Micromonospora purpurea</name>
    <dbReference type="NCBI Taxonomy" id="1877"/>
    <lineage>
        <taxon>Bacteria</taxon>
        <taxon>Bacillati</taxon>
        <taxon>Actinomycetota</taxon>
        <taxon>Actinomycetes</taxon>
        <taxon>Micromonosporales</taxon>
        <taxon>Micromonosporaceae</taxon>
        <taxon>Micromonospora</taxon>
    </lineage>
</organism>
<name>A0A1C4WHL4_MICEC</name>
<dbReference type="AlphaFoldDB" id="A0A1C4WHL4"/>
<accession>A0A1C4WHL4</accession>
<evidence type="ECO:0000259" key="2">
    <source>
        <dbReference type="Pfam" id="PF14028"/>
    </source>
</evidence>
<evidence type="ECO:0000259" key="1">
    <source>
        <dbReference type="Pfam" id="PF04738"/>
    </source>
</evidence>
<dbReference type="Proteomes" id="UP000198253">
    <property type="component" value="Chromosome I"/>
</dbReference>
<reference evidence="4" key="1">
    <citation type="submission" date="2016-06" db="EMBL/GenBank/DDBJ databases">
        <authorList>
            <person name="Varghese N."/>
            <person name="Submissions Spin"/>
        </authorList>
    </citation>
    <scope>NUCLEOTIDE SEQUENCE [LARGE SCALE GENOMIC DNA]</scope>
    <source>
        <strain evidence="4">DSM 43816</strain>
    </source>
</reference>
<keyword evidence="4" id="KW-1185">Reference proteome</keyword>
<dbReference type="InterPro" id="IPR023809">
    <property type="entry name" value="Thiopep_bacteriocin_synth_dom"/>
</dbReference>
<dbReference type="NCBIfam" id="TIGR03891">
    <property type="entry name" value="thiopep_ocin"/>
    <property type="match status" value="1"/>
</dbReference>
<sequence>MYRYLDALVVRASTCSPDCLVGGWPDLTGAEAAGSWERWLEQVFAVPQFAAAVELASPVLADRVRAVCASRVGAGEARRVVVSVLRYLLRARGRATPYGLFAGVAAARLAPTAAVRFGDGHRAVLRVRAAWLSGLVDRLEADPVLRPHLTVRANNLLARRDGQIVLEHRPHQNLGEPPTQVQVRATGPVLAALTAAEESIRLDDLASKLATDHAVPVHVVHALLAQMVSQRLLLSALRPATNCTDPLSAVTVGLQQAVADAAESTPDDGALARARAMLGVLHTLAQRAAPDTATTGARQRARLAETMTVLHPADESPVAVDLRLDADVRVPEIVAVEAASAAGALVRLATVGRGGWAAWHRRFLERYGPHAVVPVRDAVDADLGLGYPAGYHGTTPTPPPALTARDRKLLTLAQEAALRREREIVLDDAAITDLADSAPVRHVQPSTELTVTVHARTARDLDRGEFRLEVVGVSRNAGTVTGRFLDLLDPADRQRIASEYAALPGVTRGALHVQVSAVTPYTVTEDVARAPQVMPHQVSLGEYHVNAPNRIALDDIAVTADADRVYLVSVSRRCVVEPIVLNAVEQVHYTLPIVRFLTEAPTAFSTPCGGFYWGAASGLPFLPALRYQRSILSPARWLLRASALPAPATSWREWSRALASWRDTAGCPPGVYLGESDQRIRLDLAEPAHQALLRDHLRRTPTAVLRAAPPRDTAGWMGGHAHEIVVPLAATVDPAAPPRTLATAPVVDVREYGHLPGGGGRLFVKLYGHPDRQTPILTRHLPSLLRQLSQQARWWFLRYGDPEPHLRLRLTGDASTATLAEWTHDLRRVGLLARVQVDTDYPETARFGGPTAGTAADEVFATDSAAALTQLLAIHGRPAPAVRAVTAASLLDITTALIGDTNAGMRWLIDHTRPHRPAPPRDVYQRTVALANPDQTGLDILGDGTELRTVWQRRREALKTYRDALHTAGAAVDSVLPDLLHLHHTRMIGPDPDSERACLHLARAAALSWTARARSQP</sequence>
<dbReference type="EMBL" id="LT607413">
    <property type="protein sequence ID" value="SCE95705.1"/>
    <property type="molecule type" value="Genomic_DNA"/>
</dbReference>
<dbReference type="RefSeq" id="WP_088981542.1">
    <property type="nucleotide sequence ID" value="NZ_LT607413.1"/>
</dbReference>
<evidence type="ECO:0000313" key="3">
    <source>
        <dbReference type="EMBL" id="SCE95705.1"/>
    </source>
</evidence>
<proteinExistence type="predicted"/>